<dbReference type="AlphaFoldDB" id="A0A7S2D2V9"/>
<feature type="region of interest" description="Disordered" evidence="1">
    <location>
        <begin position="89"/>
        <end position="125"/>
    </location>
</feature>
<proteinExistence type="predicted"/>
<name>A0A7S2D2V9_9EUKA</name>
<protein>
    <submittedName>
        <fullName evidence="3">Uncharacterized protein</fullName>
    </submittedName>
</protein>
<organism evidence="3">
    <name type="scientific">Haptolina brevifila</name>
    <dbReference type="NCBI Taxonomy" id="156173"/>
    <lineage>
        <taxon>Eukaryota</taxon>
        <taxon>Haptista</taxon>
        <taxon>Haptophyta</taxon>
        <taxon>Prymnesiophyceae</taxon>
        <taxon>Prymnesiales</taxon>
        <taxon>Prymnesiaceae</taxon>
        <taxon>Haptolina</taxon>
    </lineage>
</organism>
<gene>
    <name evidence="3" type="ORF">CBRE1094_LOCUS13456</name>
</gene>
<keyword evidence="2" id="KW-0812">Transmembrane</keyword>
<reference evidence="3" key="1">
    <citation type="submission" date="2021-01" db="EMBL/GenBank/DDBJ databases">
        <authorList>
            <person name="Corre E."/>
            <person name="Pelletier E."/>
            <person name="Niang G."/>
            <person name="Scheremetjew M."/>
            <person name="Finn R."/>
            <person name="Kale V."/>
            <person name="Holt S."/>
            <person name="Cochrane G."/>
            <person name="Meng A."/>
            <person name="Brown T."/>
            <person name="Cohen L."/>
        </authorList>
    </citation>
    <scope>NUCLEOTIDE SEQUENCE</scope>
    <source>
        <strain evidence="3">UTEX LB 985</strain>
    </source>
</reference>
<accession>A0A7S2D2V9</accession>
<evidence type="ECO:0000313" key="3">
    <source>
        <dbReference type="EMBL" id="CAD9442634.1"/>
    </source>
</evidence>
<dbReference type="EMBL" id="HBGU01024778">
    <property type="protein sequence ID" value="CAD9442634.1"/>
    <property type="molecule type" value="Transcribed_RNA"/>
</dbReference>
<feature type="transmembrane region" description="Helical" evidence="2">
    <location>
        <begin position="164"/>
        <end position="182"/>
    </location>
</feature>
<keyword evidence="2" id="KW-1133">Transmembrane helix</keyword>
<keyword evidence="2" id="KW-0472">Membrane</keyword>
<sequence length="183" mass="19906">MSDRIIKLVFIRVAGDKQARKACVPLVEGCDFEQFLQRVRRRLNLPDDAEPLLSDEATGVVDSIDRLLEVDEAKTLDVRVPNLPAPLPAPPVTCSTPNPSSAARGPAHHRTPHLTGPANGSALPECRLDVPTSEWARSGDHEDESGTLKYQKRRGVSLTRSRQLVVLLLVLVGVGFGVAHVLN</sequence>
<evidence type="ECO:0000256" key="2">
    <source>
        <dbReference type="SAM" id="Phobius"/>
    </source>
</evidence>
<evidence type="ECO:0000256" key="1">
    <source>
        <dbReference type="SAM" id="MobiDB-lite"/>
    </source>
</evidence>